<comment type="caution">
    <text evidence="2">The sequence shown here is derived from an EMBL/GenBank/DDBJ whole genome shotgun (WGS) entry which is preliminary data.</text>
</comment>
<proteinExistence type="predicted"/>
<feature type="region of interest" description="Disordered" evidence="1">
    <location>
        <begin position="1258"/>
        <end position="1316"/>
    </location>
</feature>
<feature type="region of interest" description="Disordered" evidence="1">
    <location>
        <begin position="1211"/>
        <end position="1231"/>
    </location>
</feature>
<reference evidence="2" key="1">
    <citation type="submission" date="2023-06" db="EMBL/GenBank/DDBJ databases">
        <title>Survivors Of The Sea: Transcriptome response of Skeletonema marinoi to long-term dormancy.</title>
        <authorList>
            <person name="Pinder M.I.M."/>
            <person name="Kourtchenko O."/>
            <person name="Robertson E.K."/>
            <person name="Larsson T."/>
            <person name="Maumus F."/>
            <person name="Osuna-Cruz C.M."/>
            <person name="Vancaester E."/>
            <person name="Stenow R."/>
            <person name="Vandepoele K."/>
            <person name="Ploug H."/>
            <person name="Bruchert V."/>
            <person name="Godhe A."/>
            <person name="Topel M."/>
        </authorList>
    </citation>
    <scope>NUCLEOTIDE SEQUENCE</scope>
    <source>
        <strain evidence="2">R05AC</strain>
    </source>
</reference>
<dbReference type="PANTHER" id="PTHR21113">
    <property type="entry name" value="AGAP001705-PA"/>
    <property type="match status" value="1"/>
</dbReference>
<sequence>MKRRRALAASAAVTAAALLYVITLSIICSAVMGSSQDDEPAAASTSTAREMQSILSTDFLDSNSAATIQAMEKHIFSPQVQSSIQRIFNSRVEHDGKVFYFGSLKYTVEGFWRNWKRMMIDGIPTGSSSVGSGIHSRGKFVLFAGDNIDRDVIITHGKQHKPIERAVTIKGYEFGLANMAVFLSQAMVGGIFDDTCDGLNEQPQELRKKDQFGNPIEVYPISNSCGQYNQYYQDMSCPAGEQGMECPQISPTTTIQSSFNDKIGQRGLMCGPIGTYPDEAKNYKNDFGREDVQGCCWWGRGPLQSKGLCSMGKMNHYIGAKALADGRISRSTSGVYPDINFCTTPNKICETNSGDGKDTEDLRWTVAMFEFAEKVQRYSNSNWDYKQKLVEYVSGGMNLNEYYPFDLDHSFIHAVSSIVDRGCHNAPNCLPYVGEVTKLPQRREALTIALSALKIPKFREQQVIDTTLEYMKSSKSGFEETLLRYKRQGYSVLSERYRFDDFMDALSRMSQFSSPDHSPLYMGDPWMRDGHKYGLGNIALFVANGLMLGIEKDDTCDELNEYRVSGKYALSNSCGQQGLSYQDMVCESSDVPDMACQVDPDMYITAVTSDRTLGAPPALQCGPRSRIPSSGFWDPAENAESDEGEAFANLVGRTDLEGCCWWGRGLLQMKGPCAFGRLNYYLGARAARENRKSMYKDVDFCVNPEAICGSQFRHELVWISALFKWVDKVQNYEDGEWNYMEQLRKFADNKFEDNVFIKEVNAIVEVGCRHPPCKEAGCVSFPCDGAYSENQNRAVNRAFLTFTILGLWDSFEGSLGGTNSPTPVPSVCPECTGSPTLLPTSAPTATPLMDITSAPSVAPSREVTVLLRRFNDLKEHLINRRELLESKVFITETKFGLASSTLYTIDGLLSVLKDLTTKGSDDGNGGNLMFYIGQDDDKNVNYGLVNIALFLAHATTRGLRSDSCEEVNHDLVEGKLPFSNACGQHSQSYNEDICPMTDAARECPLDTTMNVKQASVGSSSAPRFFCAPKSTNPFTGYFDPSSGTNDKSEPFANAIGREDVEGCCWWGRGMLHHAGVCNIGRFNFIYGLPAFKDGRPSARYNIDFCVYPEALCSDFTIPSSAFSKFPTTIDTSDIRYLFALYHWMSNIQDFNWGFWNYRERLKLFVDDGMTDDSFVDEFSDIVLDSSRDGPLRKANFKLILEILFSEDQVSPSPFDGSTNDVSLQPSPSDVSTNDISVQAMETFTDADIQSDVTMIQTTENQPSAESIQVTPQSMAPVQLPTSPRLPDVSFEPDFPDFSSTGDSAEPPATKPYADVPPPASPPFLNKVFEYSSGSSLSPVVGICTCALFHTYLLLYNAY</sequence>
<organism evidence="2 3">
    <name type="scientific">Skeletonema marinoi</name>
    <dbReference type="NCBI Taxonomy" id="267567"/>
    <lineage>
        <taxon>Eukaryota</taxon>
        <taxon>Sar</taxon>
        <taxon>Stramenopiles</taxon>
        <taxon>Ochrophyta</taxon>
        <taxon>Bacillariophyta</taxon>
        <taxon>Coscinodiscophyceae</taxon>
        <taxon>Thalassiosirophycidae</taxon>
        <taxon>Thalassiosirales</taxon>
        <taxon>Skeletonemataceae</taxon>
        <taxon>Skeletonema</taxon>
        <taxon>Skeletonema marinoi-dohrnii complex</taxon>
    </lineage>
</organism>
<keyword evidence="3" id="KW-1185">Reference proteome</keyword>
<name>A0AAD8Y8L5_9STRA</name>
<evidence type="ECO:0000313" key="3">
    <source>
        <dbReference type="Proteomes" id="UP001224775"/>
    </source>
</evidence>
<dbReference type="Proteomes" id="UP001224775">
    <property type="component" value="Unassembled WGS sequence"/>
</dbReference>
<accession>A0AAD8Y8L5</accession>
<gene>
    <name evidence="2" type="ORF">QTG54_007241</name>
</gene>
<evidence type="ECO:0000256" key="1">
    <source>
        <dbReference type="SAM" id="MobiDB-lite"/>
    </source>
</evidence>
<evidence type="ECO:0000313" key="2">
    <source>
        <dbReference type="EMBL" id="KAK1741668.1"/>
    </source>
</evidence>
<protein>
    <submittedName>
        <fullName evidence="2">Uncharacterized protein</fullName>
    </submittedName>
</protein>
<feature type="compositionally biased region" description="Polar residues" evidence="1">
    <location>
        <begin position="1258"/>
        <end position="1281"/>
    </location>
</feature>
<dbReference type="PANTHER" id="PTHR21113:SF4">
    <property type="entry name" value="CHITIN-BINDING TYPE-4 DOMAIN-CONTAINING PROTEIN"/>
    <property type="match status" value="1"/>
</dbReference>
<dbReference type="EMBL" id="JATAAI010000012">
    <property type="protein sequence ID" value="KAK1741668.1"/>
    <property type="molecule type" value="Genomic_DNA"/>
</dbReference>